<evidence type="ECO:0000256" key="1">
    <source>
        <dbReference type="SAM" id="SignalP"/>
    </source>
</evidence>
<evidence type="ECO:0000313" key="2">
    <source>
        <dbReference type="EMBL" id="KAL3842053.1"/>
    </source>
</evidence>
<dbReference type="Proteomes" id="UP001634394">
    <property type="component" value="Unassembled WGS sequence"/>
</dbReference>
<reference evidence="2 3" key="1">
    <citation type="submission" date="2024-11" db="EMBL/GenBank/DDBJ databases">
        <title>Chromosome-level genome assembly of the freshwater bivalve Anodonta woodiana.</title>
        <authorList>
            <person name="Chen X."/>
        </authorList>
    </citation>
    <scope>NUCLEOTIDE SEQUENCE [LARGE SCALE GENOMIC DNA]</scope>
    <source>
        <strain evidence="2">MN2024</strain>
        <tissue evidence="2">Gills</tissue>
    </source>
</reference>
<dbReference type="InterPro" id="IPR001299">
    <property type="entry name" value="Ependymin"/>
</dbReference>
<protein>
    <submittedName>
        <fullName evidence="2">Uncharacterized protein</fullName>
    </submittedName>
</protein>
<feature type="chain" id="PRO_5044882737" evidence="1">
    <location>
        <begin position="23"/>
        <end position="228"/>
    </location>
</feature>
<evidence type="ECO:0000313" key="3">
    <source>
        <dbReference type="Proteomes" id="UP001634394"/>
    </source>
</evidence>
<gene>
    <name evidence="2" type="ORF">ACJMK2_020118</name>
</gene>
<dbReference type="PANTHER" id="PTHR10697">
    <property type="entry name" value="MAMMALIAN EPENDYMIN-RELATED PROTEIN 1"/>
    <property type="match status" value="1"/>
</dbReference>
<sequence>MKTCIVLCFCVVHSLSVYHAHGTKTCCGPSKWQGVVLQTIGTYSRTQDFASLAYATSRVYYDYDNKLVAVKERRLNETAGITTDTWKIMQYSEATSYIIENGRCQRLQLAEKMPSQCIPDQAVSLGTHKYPGFDADIWFVKDNDTGRATRYGVTIDSCMFLTESYITKGPEYTYVSSLYENMTQTIDDPSVFIPPSFCPRVSERIRGTLLEWRSLFPITGVHRMDRNN</sequence>
<name>A0ABD3U0K1_SINWO</name>
<dbReference type="Pfam" id="PF00811">
    <property type="entry name" value="Ependymin"/>
    <property type="match status" value="1"/>
</dbReference>
<dbReference type="PANTHER" id="PTHR10697:SF13">
    <property type="entry name" value="RICIN B LECTIN DOMAIN-CONTAINING PROTEIN"/>
    <property type="match status" value="1"/>
</dbReference>
<dbReference type="AlphaFoldDB" id="A0ABD3U0K1"/>
<dbReference type="EMBL" id="JBJQND010000017">
    <property type="protein sequence ID" value="KAL3842053.1"/>
    <property type="molecule type" value="Genomic_DNA"/>
</dbReference>
<proteinExistence type="predicted"/>
<keyword evidence="3" id="KW-1185">Reference proteome</keyword>
<accession>A0ABD3U0K1</accession>
<feature type="signal peptide" evidence="1">
    <location>
        <begin position="1"/>
        <end position="22"/>
    </location>
</feature>
<organism evidence="2 3">
    <name type="scientific">Sinanodonta woodiana</name>
    <name type="common">Chinese pond mussel</name>
    <name type="synonym">Anodonta woodiana</name>
    <dbReference type="NCBI Taxonomy" id="1069815"/>
    <lineage>
        <taxon>Eukaryota</taxon>
        <taxon>Metazoa</taxon>
        <taxon>Spiralia</taxon>
        <taxon>Lophotrochozoa</taxon>
        <taxon>Mollusca</taxon>
        <taxon>Bivalvia</taxon>
        <taxon>Autobranchia</taxon>
        <taxon>Heteroconchia</taxon>
        <taxon>Palaeoheterodonta</taxon>
        <taxon>Unionida</taxon>
        <taxon>Unionoidea</taxon>
        <taxon>Unionidae</taxon>
        <taxon>Unioninae</taxon>
        <taxon>Sinanodonta</taxon>
    </lineage>
</organism>
<keyword evidence="1" id="KW-0732">Signal</keyword>
<comment type="caution">
    <text evidence="2">The sequence shown here is derived from an EMBL/GenBank/DDBJ whole genome shotgun (WGS) entry which is preliminary data.</text>
</comment>